<organism evidence="14 15">
    <name type="scientific">Streptomyces phyllanthi</name>
    <dbReference type="NCBI Taxonomy" id="1803180"/>
    <lineage>
        <taxon>Bacteria</taxon>
        <taxon>Bacillati</taxon>
        <taxon>Actinomycetota</taxon>
        <taxon>Actinomycetes</taxon>
        <taxon>Kitasatosporales</taxon>
        <taxon>Streptomycetaceae</taxon>
        <taxon>Streptomyces</taxon>
    </lineage>
</organism>
<keyword evidence="4" id="KW-1003">Cell membrane</keyword>
<dbReference type="PANTHER" id="PTHR43045:SF1">
    <property type="entry name" value="SHIKIMATE TRANSPORTER"/>
    <property type="match status" value="1"/>
</dbReference>
<dbReference type="InterPro" id="IPR020846">
    <property type="entry name" value="MFS_dom"/>
</dbReference>
<dbReference type="RefSeq" id="WP_152788615.1">
    <property type="nucleotide sequence ID" value="NZ_BAABEQ010000001.1"/>
</dbReference>
<accession>A0A5N8WC03</accession>
<feature type="transmembrane region" description="Helical" evidence="12">
    <location>
        <begin position="408"/>
        <end position="428"/>
    </location>
</feature>
<evidence type="ECO:0000256" key="9">
    <source>
        <dbReference type="ARBA" id="ARBA00037295"/>
    </source>
</evidence>
<feature type="transmembrane region" description="Helical" evidence="12">
    <location>
        <begin position="314"/>
        <end position="333"/>
    </location>
</feature>
<keyword evidence="5 12" id="KW-0812">Transmembrane</keyword>
<evidence type="ECO:0000259" key="13">
    <source>
        <dbReference type="PROSITE" id="PS50850"/>
    </source>
</evidence>
<comment type="function">
    <text evidence="9">May be a proton symporter involved in the uptake of osmolytes such as proline and glycine betaine.</text>
</comment>
<name>A0A5N8WC03_9ACTN</name>
<dbReference type="InterPro" id="IPR005829">
    <property type="entry name" value="Sugar_transporter_CS"/>
</dbReference>
<evidence type="ECO:0000313" key="15">
    <source>
        <dbReference type="Proteomes" id="UP000326979"/>
    </source>
</evidence>
<dbReference type="Proteomes" id="UP000326979">
    <property type="component" value="Unassembled WGS sequence"/>
</dbReference>
<dbReference type="PROSITE" id="PS50850">
    <property type="entry name" value="MFS"/>
    <property type="match status" value="1"/>
</dbReference>
<evidence type="ECO:0000256" key="7">
    <source>
        <dbReference type="ARBA" id="ARBA00022989"/>
    </source>
</evidence>
<evidence type="ECO:0000256" key="2">
    <source>
        <dbReference type="ARBA" id="ARBA00008240"/>
    </source>
</evidence>
<dbReference type="AlphaFoldDB" id="A0A5N8WC03"/>
<dbReference type="OrthoDB" id="9066401at2"/>
<keyword evidence="15" id="KW-1185">Reference proteome</keyword>
<protein>
    <recommendedName>
        <fullName evidence="10">Putative proline/betaine transporter</fullName>
    </recommendedName>
</protein>
<evidence type="ECO:0000256" key="1">
    <source>
        <dbReference type="ARBA" id="ARBA00004651"/>
    </source>
</evidence>
<comment type="caution">
    <text evidence="14">The sequence shown here is derived from an EMBL/GenBank/DDBJ whole genome shotgun (WGS) entry which is preliminary data.</text>
</comment>
<dbReference type="InterPro" id="IPR011701">
    <property type="entry name" value="MFS"/>
</dbReference>
<sequence length="459" mass="47566">MSSSPSPATTRHHTPEQARQLRRAALSGLLGTAMEFYDFIVYGVVAALAFGPLFFPQADPAVGTIAAFGTFAAGYVARPLGGIVFGHFGDRLGRKSMMLLTMGLMGGASILIGLLPTYDAIGIWAPTLLVALRVVQGLALGGEWGGATLMVVEHVGDQRRGLWSSFTQLGAPVGSLLSTAIVTLVAMLPDDAFLSWGWRVPFLLSVVTLAIGMFVRMRIAESPLFAESKREDKAARMPIVEVLRRPRTLLLACCVGIGIFMANSLLVTYMISYATGIGYTRPQVLTATTVASLVALAVLPCASALSDRIGRRPVVLVGAVASAALAFPVLALVDSKSPGLLVLAIALGQGVAQCTMYAPLGALLTEMFGTRIRYTGASLGYQAATLLGAGFTPMIAGTLVAANGGASTPIALLICGGSAVTALAVWCVRETHQASLGEATDGSEDPARAAAPAAEEIAS</sequence>
<evidence type="ECO:0000313" key="14">
    <source>
        <dbReference type="EMBL" id="MPY43655.1"/>
    </source>
</evidence>
<dbReference type="Gene3D" id="1.20.1250.20">
    <property type="entry name" value="MFS general substrate transporter like domains"/>
    <property type="match status" value="2"/>
</dbReference>
<feature type="compositionally biased region" description="Low complexity" evidence="11">
    <location>
        <begin position="448"/>
        <end position="459"/>
    </location>
</feature>
<feature type="region of interest" description="Disordered" evidence="11">
    <location>
        <begin position="437"/>
        <end position="459"/>
    </location>
</feature>
<feature type="transmembrane region" description="Helical" evidence="12">
    <location>
        <begin position="249"/>
        <end position="271"/>
    </location>
</feature>
<feature type="transmembrane region" description="Helical" evidence="12">
    <location>
        <begin position="169"/>
        <end position="188"/>
    </location>
</feature>
<keyword evidence="7 12" id="KW-1133">Transmembrane helix</keyword>
<evidence type="ECO:0000256" key="10">
    <source>
        <dbReference type="ARBA" id="ARBA00039918"/>
    </source>
</evidence>
<proteinExistence type="inferred from homology"/>
<feature type="transmembrane region" description="Helical" evidence="12">
    <location>
        <begin position="97"/>
        <end position="115"/>
    </location>
</feature>
<reference evidence="14 15" key="1">
    <citation type="submission" date="2019-07" db="EMBL/GenBank/DDBJ databases">
        <title>New species of Amycolatopsis and Streptomyces.</title>
        <authorList>
            <person name="Duangmal K."/>
            <person name="Teo W.F.A."/>
            <person name="Lipun K."/>
        </authorList>
    </citation>
    <scope>NUCLEOTIDE SEQUENCE [LARGE SCALE GENOMIC DNA]</scope>
    <source>
        <strain evidence="14 15">TISTR 2346</strain>
    </source>
</reference>
<dbReference type="Pfam" id="PF07690">
    <property type="entry name" value="MFS_1"/>
    <property type="match status" value="1"/>
</dbReference>
<dbReference type="PROSITE" id="PS00216">
    <property type="entry name" value="SUGAR_TRANSPORT_1"/>
    <property type="match status" value="1"/>
</dbReference>
<dbReference type="CDD" id="cd17369">
    <property type="entry name" value="MFS_ShiA_like"/>
    <property type="match status" value="1"/>
</dbReference>
<dbReference type="EMBL" id="VJZE01000246">
    <property type="protein sequence ID" value="MPY43655.1"/>
    <property type="molecule type" value="Genomic_DNA"/>
</dbReference>
<feature type="domain" description="Major facilitator superfamily (MFS) profile" evidence="13">
    <location>
        <begin position="24"/>
        <end position="433"/>
    </location>
</feature>
<keyword evidence="6" id="KW-0769">Symport</keyword>
<evidence type="ECO:0000256" key="3">
    <source>
        <dbReference type="ARBA" id="ARBA00022448"/>
    </source>
</evidence>
<evidence type="ECO:0000256" key="4">
    <source>
        <dbReference type="ARBA" id="ARBA00022475"/>
    </source>
</evidence>
<evidence type="ECO:0000256" key="12">
    <source>
        <dbReference type="SAM" id="Phobius"/>
    </source>
</evidence>
<evidence type="ECO:0000256" key="11">
    <source>
        <dbReference type="SAM" id="MobiDB-lite"/>
    </source>
</evidence>
<feature type="transmembrane region" description="Helical" evidence="12">
    <location>
        <begin position="36"/>
        <end position="55"/>
    </location>
</feature>
<dbReference type="GO" id="GO:0005886">
    <property type="term" value="C:plasma membrane"/>
    <property type="evidence" value="ECO:0007669"/>
    <property type="project" value="UniProtKB-SubCell"/>
</dbReference>
<keyword evidence="3" id="KW-0813">Transport</keyword>
<dbReference type="SUPFAM" id="SSF103473">
    <property type="entry name" value="MFS general substrate transporter"/>
    <property type="match status" value="1"/>
</dbReference>
<keyword evidence="8 12" id="KW-0472">Membrane</keyword>
<dbReference type="GO" id="GO:0015293">
    <property type="term" value="F:symporter activity"/>
    <property type="evidence" value="ECO:0007669"/>
    <property type="project" value="UniProtKB-KW"/>
</dbReference>
<comment type="subcellular location">
    <subcellularLocation>
        <location evidence="1">Cell membrane</location>
        <topology evidence="1">Multi-pass membrane protein</topology>
    </subcellularLocation>
</comment>
<gene>
    <name evidence="14" type="ORF">FNH04_28265</name>
</gene>
<feature type="transmembrane region" description="Helical" evidence="12">
    <location>
        <begin position="339"/>
        <end position="358"/>
    </location>
</feature>
<dbReference type="FunFam" id="1.20.1250.20:FF:000001">
    <property type="entry name" value="Dicarboxylate MFS transporter"/>
    <property type="match status" value="1"/>
</dbReference>
<dbReference type="InterPro" id="IPR036259">
    <property type="entry name" value="MFS_trans_sf"/>
</dbReference>
<dbReference type="PANTHER" id="PTHR43045">
    <property type="entry name" value="SHIKIMATE TRANSPORTER"/>
    <property type="match status" value="1"/>
</dbReference>
<evidence type="ECO:0000256" key="5">
    <source>
        <dbReference type="ARBA" id="ARBA00022692"/>
    </source>
</evidence>
<feature type="transmembrane region" description="Helical" evidence="12">
    <location>
        <begin position="379"/>
        <end position="402"/>
    </location>
</feature>
<comment type="similarity">
    <text evidence="2">Belongs to the major facilitator superfamily. Metabolite:H+ Symporter (MHS) family (TC 2.A.1.6) family.</text>
</comment>
<feature type="transmembrane region" description="Helical" evidence="12">
    <location>
        <begin position="200"/>
        <end position="219"/>
    </location>
</feature>
<evidence type="ECO:0000256" key="8">
    <source>
        <dbReference type="ARBA" id="ARBA00023136"/>
    </source>
</evidence>
<feature type="transmembrane region" description="Helical" evidence="12">
    <location>
        <begin position="283"/>
        <end position="302"/>
    </location>
</feature>
<feature type="transmembrane region" description="Helical" evidence="12">
    <location>
        <begin position="61"/>
        <end position="85"/>
    </location>
</feature>
<evidence type="ECO:0000256" key="6">
    <source>
        <dbReference type="ARBA" id="ARBA00022847"/>
    </source>
</evidence>